<feature type="transmembrane region" description="Helical" evidence="5">
    <location>
        <begin position="304"/>
        <end position="325"/>
    </location>
</feature>
<keyword evidence="2 5" id="KW-0812">Transmembrane</keyword>
<dbReference type="Gene3D" id="1.20.1250.20">
    <property type="entry name" value="MFS general substrate transporter like domains"/>
    <property type="match status" value="1"/>
</dbReference>
<feature type="transmembrane region" description="Helical" evidence="5">
    <location>
        <begin position="143"/>
        <end position="160"/>
    </location>
</feature>
<proteinExistence type="predicted"/>
<feature type="transmembrane region" description="Helical" evidence="5">
    <location>
        <begin position="473"/>
        <end position="492"/>
    </location>
</feature>
<dbReference type="GO" id="GO:0015174">
    <property type="term" value="F:basic amino acid transmembrane transporter activity"/>
    <property type="evidence" value="ECO:0007669"/>
    <property type="project" value="TreeGrafter"/>
</dbReference>
<feature type="transmembrane region" description="Helical" evidence="5">
    <location>
        <begin position="231"/>
        <end position="251"/>
    </location>
</feature>
<keyword evidence="4 5" id="KW-0472">Membrane</keyword>
<protein>
    <submittedName>
        <fullName evidence="7">Vacuolar membrane amino acid uptake transporter fnx2</fullName>
    </submittedName>
</protein>
<dbReference type="InterPro" id="IPR036259">
    <property type="entry name" value="MFS_trans_sf"/>
</dbReference>
<evidence type="ECO:0000256" key="2">
    <source>
        <dbReference type="ARBA" id="ARBA00022692"/>
    </source>
</evidence>
<evidence type="ECO:0000313" key="8">
    <source>
        <dbReference type="Proteomes" id="UP000469558"/>
    </source>
</evidence>
<name>A0A8T9C4C1_9HELO</name>
<dbReference type="PANTHER" id="PTHR23501:SF33">
    <property type="entry name" value="MAJOR FACILITATOR SUPERFAMILY (MFS) PROFILE DOMAIN-CONTAINING PROTEIN"/>
    <property type="match status" value="1"/>
</dbReference>
<organism evidence="7 8">
    <name type="scientific">Lachnellula suecica</name>
    <dbReference type="NCBI Taxonomy" id="602035"/>
    <lineage>
        <taxon>Eukaryota</taxon>
        <taxon>Fungi</taxon>
        <taxon>Dikarya</taxon>
        <taxon>Ascomycota</taxon>
        <taxon>Pezizomycotina</taxon>
        <taxon>Leotiomycetes</taxon>
        <taxon>Helotiales</taxon>
        <taxon>Lachnaceae</taxon>
        <taxon>Lachnellula</taxon>
    </lineage>
</organism>
<dbReference type="OrthoDB" id="6770063at2759"/>
<reference evidence="7 8" key="1">
    <citation type="submission" date="2018-05" db="EMBL/GenBank/DDBJ databases">
        <title>Genome sequencing and assembly of the regulated plant pathogen Lachnellula willkommii and related sister species for the development of diagnostic species identification markers.</title>
        <authorList>
            <person name="Giroux E."/>
            <person name="Bilodeau G."/>
        </authorList>
    </citation>
    <scope>NUCLEOTIDE SEQUENCE [LARGE SCALE GENOMIC DNA]</scope>
    <source>
        <strain evidence="7 8">CBS 268.59</strain>
    </source>
</reference>
<feature type="domain" description="Major facilitator superfamily (MFS) profile" evidence="6">
    <location>
        <begin position="78"/>
        <end position="569"/>
    </location>
</feature>
<dbReference type="GO" id="GO:0000329">
    <property type="term" value="C:fungal-type vacuole membrane"/>
    <property type="evidence" value="ECO:0007669"/>
    <property type="project" value="TreeGrafter"/>
</dbReference>
<gene>
    <name evidence="7" type="primary">fnx2_2</name>
    <name evidence="7" type="ORF">LSUE1_G003307</name>
</gene>
<evidence type="ECO:0000256" key="1">
    <source>
        <dbReference type="ARBA" id="ARBA00004141"/>
    </source>
</evidence>
<keyword evidence="8" id="KW-1185">Reference proteome</keyword>
<feature type="transmembrane region" description="Helical" evidence="5">
    <location>
        <begin position="437"/>
        <end position="461"/>
    </location>
</feature>
<dbReference type="Gene3D" id="1.20.1720.10">
    <property type="entry name" value="Multidrug resistance protein D"/>
    <property type="match status" value="1"/>
</dbReference>
<evidence type="ECO:0000256" key="4">
    <source>
        <dbReference type="ARBA" id="ARBA00023136"/>
    </source>
</evidence>
<feature type="transmembrane region" description="Helical" evidence="5">
    <location>
        <begin position="544"/>
        <end position="564"/>
    </location>
</feature>
<accession>A0A8T9C4C1</accession>
<feature type="transmembrane region" description="Helical" evidence="5">
    <location>
        <begin position="345"/>
        <end position="366"/>
    </location>
</feature>
<dbReference type="Proteomes" id="UP000469558">
    <property type="component" value="Unassembled WGS sequence"/>
</dbReference>
<feature type="transmembrane region" description="Helical" evidence="5">
    <location>
        <begin position="378"/>
        <end position="399"/>
    </location>
</feature>
<evidence type="ECO:0000256" key="5">
    <source>
        <dbReference type="SAM" id="Phobius"/>
    </source>
</evidence>
<comment type="caution">
    <text evidence="7">The sequence shown here is derived from an EMBL/GenBank/DDBJ whole genome shotgun (WGS) entry which is preliminary data.</text>
</comment>
<dbReference type="InterPro" id="IPR011701">
    <property type="entry name" value="MFS"/>
</dbReference>
<evidence type="ECO:0000313" key="7">
    <source>
        <dbReference type="EMBL" id="TVY80511.1"/>
    </source>
</evidence>
<feature type="transmembrane region" description="Helical" evidence="5">
    <location>
        <begin position="75"/>
        <end position="98"/>
    </location>
</feature>
<evidence type="ECO:0000259" key="6">
    <source>
        <dbReference type="PROSITE" id="PS50850"/>
    </source>
</evidence>
<feature type="transmembrane region" description="Helical" evidence="5">
    <location>
        <begin position="271"/>
        <end position="292"/>
    </location>
</feature>
<comment type="subcellular location">
    <subcellularLocation>
        <location evidence="1">Membrane</location>
        <topology evidence="1">Multi-pass membrane protein</topology>
    </subcellularLocation>
</comment>
<dbReference type="EMBL" id="QGMK01000669">
    <property type="protein sequence ID" value="TVY80511.1"/>
    <property type="molecule type" value="Genomic_DNA"/>
</dbReference>
<dbReference type="AlphaFoldDB" id="A0A8T9C4C1"/>
<feature type="transmembrane region" description="Helical" evidence="5">
    <location>
        <begin position="172"/>
        <end position="193"/>
    </location>
</feature>
<feature type="transmembrane region" description="Helical" evidence="5">
    <location>
        <begin position="406"/>
        <end position="425"/>
    </location>
</feature>
<keyword evidence="3 5" id="KW-1133">Transmembrane helix</keyword>
<dbReference type="InterPro" id="IPR020846">
    <property type="entry name" value="MFS_dom"/>
</dbReference>
<sequence>MNLSPPPNGTNGVDGNPQTTLIDETTPLLKGTVGTSWGVSVVIGEVPPCEADVETAACDSPLLDKVPSAEVPRDITGIISILLLGVFIANADTSLVLATSGTISSEFDKLGDAGWLITSYTLAMCATQSLYGKLSDIYGRKSTIVASYIFFGVGCGICGLGQSIQQVIGGRLLAGVGGAGINCLVSIVISDMVPIREVASWRSYVNIAATSGRSLGGPIGGFLTDTIGWRWSFLGQCPPTALALALVLWKLRIPRLENSTKQSQISKLRRIDFLGAVLLSVSIVCGLLVLDLGGQRESWTSPKVLFLLGISLVAGNGFFLVEGFWAKEPIFPLRLLLNRDVVTSYINLAFQTGAQGAMMLLVPMYFQVSAHASVTNAGAHLMPSVIGNAFGGLLTGFVIKRTGRYRLVSILGASSAVLSYSLMMLRWHGHTSFLESLYIIPGGFGNGIALSASFIALTAGVDACQVAIASSGLYLSSSIGMVSGLSIAAALLQSTLRKQLRISLEGMEGREQIIDRAVSDLDYVRSLQGRLGELVTAAYIKCLGYTHAVSLIGAFVALTAAFCIKEHRL</sequence>
<dbReference type="Pfam" id="PF07690">
    <property type="entry name" value="MFS_1"/>
    <property type="match status" value="1"/>
</dbReference>
<dbReference type="PANTHER" id="PTHR23501">
    <property type="entry name" value="MAJOR FACILITATOR SUPERFAMILY"/>
    <property type="match status" value="1"/>
</dbReference>
<feature type="transmembrane region" description="Helical" evidence="5">
    <location>
        <begin position="110"/>
        <end position="131"/>
    </location>
</feature>
<dbReference type="PROSITE" id="PS50850">
    <property type="entry name" value="MFS"/>
    <property type="match status" value="1"/>
</dbReference>
<dbReference type="SUPFAM" id="SSF103473">
    <property type="entry name" value="MFS general substrate transporter"/>
    <property type="match status" value="1"/>
</dbReference>
<evidence type="ECO:0000256" key="3">
    <source>
        <dbReference type="ARBA" id="ARBA00022989"/>
    </source>
</evidence>